<evidence type="ECO:0000256" key="1">
    <source>
        <dbReference type="ARBA" id="ARBA00010531"/>
    </source>
</evidence>
<evidence type="ECO:0000256" key="3">
    <source>
        <dbReference type="ARBA" id="ARBA00022884"/>
    </source>
</evidence>
<protein>
    <recommendedName>
        <fullName evidence="7">Ribosomal protein</fullName>
    </recommendedName>
</protein>
<dbReference type="Gene3D" id="3.40.50.790">
    <property type="match status" value="1"/>
</dbReference>
<keyword evidence="4" id="KW-0689">Ribosomal protein</keyword>
<evidence type="ECO:0000313" key="6">
    <source>
        <dbReference type="EMBL" id="SVB28921.1"/>
    </source>
</evidence>
<dbReference type="InterPro" id="IPR016095">
    <property type="entry name" value="Ribosomal_uL1_3-a/b-sand"/>
</dbReference>
<dbReference type="PROSITE" id="PS01199">
    <property type="entry name" value="RIBOSOMAL_L1"/>
    <property type="match status" value="1"/>
</dbReference>
<dbReference type="PANTHER" id="PTHR36427:SF3">
    <property type="entry name" value="LARGE RIBOSOMAL SUBUNIT PROTEIN UL1M"/>
    <property type="match status" value="1"/>
</dbReference>
<dbReference type="GO" id="GO:0015934">
    <property type="term" value="C:large ribosomal subunit"/>
    <property type="evidence" value="ECO:0007669"/>
    <property type="project" value="InterPro"/>
</dbReference>
<evidence type="ECO:0000256" key="4">
    <source>
        <dbReference type="ARBA" id="ARBA00022980"/>
    </source>
</evidence>
<feature type="non-terminal residue" evidence="6">
    <location>
        <position position="1"/>
    </location>
</feature>
<dbReference type="PANTHER" id="PTHR36427">
    <property type="entry name" value="54S RIBOSOMAL PROTEIN L1, MITOCHONDRIAL"/>
    <property type="match status" value="1"/>
</dbReference>
<keyword evidence="5" id="KW-0687">Ribonucleoprotein</keyword>
<dbReference type="InterPro" id="IPR023674">
    <property type="entry name" value="Ribosomal_uL1-like"/>
</dbReference>
<dbReference type="HAMAP" id="MF_01318_B">
    <property type="entry name" value="Ribosomal_uL1_B"/>
    <property type="match status" value="1"/>
</dbReference>
<dbReference type="NCBIfam" id="TIGR01169">
    <property type="entry name" value="rplA_bact"/>
    <property type="match status" value="1"/>
</dbReference>
<dbReference type="SUPFAM" id="SSF56808">
    <property type="entry name" value="Ribosomal protein L1"/>
    <property type="match status" value="1"/>
</dbReference>
<dbReference type="AlphaFoldDB" id="A0A382CTN8"/>
<comment type="similarity">
    <text evidence="1">Belongs to the universal ribosomal protein uL1 family.</text>
</comment>
<proteinExistence type="inferred from homology"/>
<evidence type="ECO:0000256" key="2">
    <source>
        <dbReference type="ARBA" id="ARBA00022730"/>
    </source>
</evidence>
<dbReference type="Gene3D" id="3.30.190.20">
    <property type="match status" value="1"/>
</dbReference>
<dbReference type="GO" id="GO:0006412">
    <property type="term" value="P:translation"/>
    <property type="evidence" value="ECO:0007669"/>
    <property type="project" value="InterPro"/>
</dbReference>
<dbReference type="CDD" id="cd00403">
    <property type="entry name" value="Ribosomal_L1"/>
    <property type="match status" value="1"/>
</dbReference>
<organism evidence="6">
    <name type="scientific">marine metagenome</name>
    <dbReference type="NCBI Taxonomy" id="408172"/>
    <lineage>
        <taxon>unclassified sequences</taxon>
        <taxon>metagenomes</taxon>
        <taxon>ecological metagenomes</taxon>
    </lineage>
</organism>
<dbReference type="InterPro" id="IPR028364">
    <property type="entry name" value="Ribosomal_uL1/biogenesis"/>
</dbReference>
<gene>
    <name evidence="6" type="ORF">METZ01_LOCUS181775</name>
</gene>
<dbReference type="GO" id="GO:0003735">
    <property type="term" value="F:structural constituent of ribosome"/>
    <property type="evidence" value="ECO:0007669"/>
    <property type="project" value="InterPro"/>
</dbReference>
<evidence type="ECO:0008006" key="7">
    <source>
        <dbReference type="Google" id="ProtNLM"/>
    </source>
</evidence>
<dbReference type="PIRSF" id="PIRSF002155">
    <property type="entry name" value="Ribosomal_L1"/>
    <property type="match status" value="1"/>
</dbReference>
<accession>A0A382CTN8</accession>
<dbReference type="EMBL" id="UINC01035854">
    <property type="protein sequence ID" value="SVB28921.1"/>
    <property type="molecule type" value="Genomic_DNA"/>
</dbReference>
<dbReference type="InterPro" id="IPR002143">
    <property type="entry name" value="Ribosomal_uL1"/>
</dbReference>
<dbReference type="FunFam" id="3.40.50.790:FF:000001">
    <property type="entry name" value="50S ribosomal protein L1"/>
    <property type="match status" value="1"/>
</dbReference>
<keyword evidence="2" id="KW-0699">rRNA-binding</keyword>
<sequence>VVKHSKRYSAVADKIEEDRLYEPEQAIDLAKEVSTAKFDETVELHLRTNVDPRHADQMVRGVAAMPHGLGKTVRVLVFADSEAAEIARSAGADYAGEDDLIAQVESGWAEFDIGLAVPNVMPKIGKLGRVLGRRGLMPNPRSGTMVQPQDLSRAIQEAKAGRLEYRTDRTAIIHCPIGKISFETNQLMDNLGSLMDAIVRDRPEGVKGAFLRSAYLTSSMGPSIPMDIGLLQSLNAPE</sequence>
<dbReference type="GO" id="GO:0019843">
    <property type="term" value="F:rRNA binding"/>
    <property type="evidence" value="ECO:0007669"/>
    <property type="project" value="UniProtKB-KW"/>
</dbReference>
<name>A0A382CTN8_9ZZZZ</name>
<dbReference type="Pfam" id="PF00687">
    <property type="entry name" value="Ribosomal_L1"/>
    <property type="match status" value="1"/>
</dbReference>
<keyword evidence="3" id="KW-0694">RNA-binding</keyword>
<dbReference type="InterPro" id="IPR023673">
    <property type="entry name" value="Ribosomal_uL1_CS"/>
</dbReference>
<dbReference type="InterPro" id="IPR005878">
    <property type="entry name" value="Ribosom_uL1_bac-type"/>
</dbReference>
<reference evidence="6" key="1">
    <citation type="submission" date="2018-05" db="EMBL/GenBank/DDBJ databases">
        <authorList>
            <person name="Lanie J.A."/>
            <person name="Ng W.-L."/>
            <person name="Kazmierczak K.M."/>
            <person name="Andrzejewski T.M."/>
            <person name="Davidsen T.M."/>
            <person name="Wayne K.J."/>
            <person name="Tettelin H."/>
            <person name="Glass J.I."/>
            <person name="Rusch D."/>
            <person name="Podicherti R."/>
            <person name="Tsui H.-C.T."/>
            <person name="Winkler M.E."/>
        </authorList>
    </citation>
    <scope>NUCLEOTIDE SEQUENCE</scope>
</reference>
<evidence type="ECO:0000256" key="5">
    <source>
        <dbReference type="ARBA" id="ARBA00023274"/>
    </source>
</evidence>